<evidence type="ECO:0008006" key="3">
    <source>
        <dbReference type="Google" id="ProtNLM"/>
    </source>
</evidence>
<comment type="caution">
    <text evidence="1">The sequence shown here is derived from an EMBL/GenBank/DDBJ whole genome shotgun (WGS) entry which is preliminary data.</text>
</comment>
<dbReference type="AlphaFoldDB" id="A0AAV8XTP9"/>
<gene>
    <name evidence="1" type="ORF">NQ314_010456</name>
</gene>
<proteinExistence type="predicted"/>
<name>A0AAV8XTP9_9CUCU</name>
<evidence type="ECO:0000313" key="1">
    <source>
        <dbReference type="EMBL" id="KAJ8941258.1"/>
    </source>
</evidence>
<dbReference type="Proteomes" id="UP001162156">
    <property type="component" value="Unassembled WGS sequence"/>
</dbReference>
<evidence type="ECO:0000313" key="2">
    <source>
        <dbReference type="Proteomes" id="UP001162156"/>
    </source>
</evidence>
<sequence length="60" mass="7134">MFDSKAVQAIKTIPYSDTNTARRVQEMAQDVREQLLQEIKIDHRFSLQLDRTPMLQMRLK</sequence>
<dbReference type="EMBL" id="JANEYF010002889">
    <property type="protein sequence ID" value="KAJ8941258.1"/>
    <property type="molecule type" value="Genomic_DNA"/>
</dbReference>
<keyword evidence="2" id="KW-1185">Reference proteome</keyword>
<reference evidence="1" key="1">
    <citation type="journal article" date="2023" name="Insect Mol. Biol.">
        <title>Genome sequencing provides insights into the evolution of gene families encoding plant cell wall-degrading enzymes in longhorned beetles.</title>
        <authorList>
            <person name="Shin N.R."/>
            <person name="Okamura Y."/>
            <person name="Kirsch R."/>
            <person name="Pauchet Y."/>
        </authorList>
    </citation>
    <scope>NUCLEOTIDE SEQUENCE</scope>
    <source>
        <strain evidence="1">RBIC_L_NR</strain>
    </source>
</reference>
<accession>A0AAV8XTP9</accession>
<protein>
    <recommendedName>
        <fullName evidence="3">Prohibitin</fullName>
    </recommendedName>
</protein>
<organism evidence="1 2">
    <name type="scientific">Rhamnusium bicolor</name>
    <dbReference type="NCBI Taxonomy" id="1586634"/>
    <lineage>
        <taxon>Eukaryota</taxon>
        <taxon>Metazoa</taxon>
        <taxon>Ecdysozoa</taxon>
        <taxon>Arthropoda</taxon>
        <taxon>Hexapoda</taxon>
        <taxon>Insecta</taxon>
        <taxon>Pterygota</taxon>
        <taxon>Neoptera</taxon>
        <taxon>Endopterygota</taxon>
        <taxon>Coleoptera</taxon>
        <taxon>Polyphaga</taxon>
        <taxon>Cucujiformia</taxon>
        <taxon>Chrysomeloidea</taxon>
        <taxon>Cerambycidae</taxon>
        <taxon>Lepturinae</taxon>
        <taxon>Rhagiini</taxon>
        <taxon>Rhamnusium</taxon>
    </lineage>
</organism>